<dbReference type="EMBL" id="OBMT01000001">
    <property type="protein sequence ID" value="SOB94698.1"/>
    <property type="molecule type" value="Genomic_DNA"/>
</dbReference>
<dbReference type="AlphaFoldDB" id="A0A285RLX4"/>
<evidence type="ECO:0000313" key="3">
    <source>
        <dbReference type="EMBL" id="SOB94698.1"/>
    </source>
</evidence>
<dbReference type="OrthoDB" id="199424at2"/>
<proteinExistence type="predicted"/>
<keyword evidence="4" id="KW-1185">Reference proteome</keyword>
<protein>
    <submittedName>
        <fullName evidence="3">Uncharacterized protein</fullName>
    </submittedName>
</protein>
<keyword evidence="2" id="KW-1133">Transmembrane helix</keyword>
<feature type="transmembrane region" description="Helical" evidence="2">
    <location>
        <begin position="93"/>
        <end position="114"/>
    </location>
</feature>
<evidence type="ECO:0000313" key="4">
    <source>
        <dbReference type="Proteomes" id="UP000219111"/>
    </source>
</evidence>
<reference evidence="4" key="1">
    <citation type="submission" date="2017-08" db="EMBL/GenBank/DDBJ databases">
        <authorList>
            <person name="Varghese N."/>
            <person name="Submissions S."/>
        </authorList>
    </citation>
    <scope>NUCLEOTIDE SEQUENCE [LARGE SCALE GENOMIC DNA]</scope>
    <source>
        <strain evidence="4">JA276</strain>
    </source>
</reference>
<dbReference type="RefSeq" id="WP_141399405.1">
    <property type="nucleotide sequence ID" value="NZ_OBMT01000001.1"/>
</dbReference>
<sequence>MRPPRAPTRAEREAAAQAAPVRLSEPPPPMPAPAVQLPAGWDGIMQPGERILWRGQPIRRIRWGKLVAGVVFALGFCGIGGALSLAAAREGSLFWLVGLVLCLLGVAALVVTLLDERMRRNDTFFTLSDRAAYIARRHWAKGRVLESWPIRAGMEIALQGGDKAGDVIFASRTTGRGKEAEIEPVGFFDIIGAPEVFALLKHARDARE</sequence>
<gene>
    <name evidence="3" type="ORF">SAMN05877831_101583</name>
</gene>
<accession>A0A285RLX4</accession>
<keyword evidence="2" id="KW-0472">Membrane</keyword>
<dbReference type="Proteomes" id="UP000219111">
    <property type="component" value="Unassembled WGS sequence"/>
</dbReference>
<organism evidence="3 4">
    <name type="scientific">Rhodobacter maris</name>
    <dbReference type="NCBI Taxonomy" id="446682"/>
    <lineage>
        <taxon>Bacteria</taxon>
        <taxon>Pseudomonadati</taxon>
        <taxon>Pseudomonadota</taxon>
        <taxon>Alphaproteobacteria</taxon>
        <taxon>Rhodobacterales</taxon>
        <taxon>Rhodobacter group</taxon>
        <taxon>Rhodobacter</taxon>
    </lineage>
</organism>
<feature type="region of interest" description="Disordered" evidence="1">
    <location>
        <begin position="1"/>
        <end position="29"/>
    </location>
</feature>
<evidence type="ECO:0000256" key="2">
    <source>
        <dbReference type="SAM" id="Phobius"/>
    </source>
</evidence>
<name>A0A285RLX4_9RHOB</name>
<evidence type="ECO:0000256" key="1">
    <source>
        <dbReference type="SAM" id="MobiDB-lite"/>
    </source>
</evidence>
<keyword evidence="2" id="KW-0812">Transmembrane</keyword>
<feature type="transmembrane region" description="Helical" evidence="2">
    <location>
        <begin position="66"/>
        <end position="87"/>
    </location>
</feature>